<dbReference type="Proteomes" id="UP000253606">
    <property type="component" value="Chromosome"/>
</dbReference>
<evidence type="ECO:0000313" key="1">
    <source>
        <dbReference type="EMBL" id="AXC09979.1"/>
    </source>
</evidence>
<accession>A0A2Z5FT14</accession>
<organism evidence="1 2">
    <name type="scientific">Acidisarcina polymorpha</name>
    <dbReference type="NCBI Taxonomy" id="2211140"/>
    <lineage>
        <taxon>Bacteria</taxon>
        <taxon>Pseudomonadati</taxon>
        <taxon>Acidobacteriota</taxon>
        <taxon>Terriglobia</taxon>
        <taxon>Terriglobales</taxon>
        <taxon>Acidobacteriaceae</taxon>
        <taxon>Acidisarcina</taxon>
    </lineage>
</organism>
<reference evidence="1 2" key="1">
    <citation type="journal article" date="2018" name="Front. Microbiol.">
        <title>Hydrolytic Capabilities as a Key to Environmental Success: Chitinolytic and Cellulolytic Acidobacteria From Acidic Sub-arctic Soils and Boreal Peatlands.</title>
        <authorList>
            <person name="Belova S.E."/>
            <person name="Ravin N.V."/>
            <person name="Pankratov T.A."/>
            <person name="Rakitin A.L."/>
            <person name="Ivanova A.A."/>
            <person name="Beletsky A.V."/>
            <person name="Mardanov A.V."/>
            <person name="Sinninghe Damste J.S."/>
            <person name="Dedysh S.N."/>
        </authorList>
    </citation>
    <scope>NUCLEOTIDE SEQUENCE [LARGE SCALE GENOMIC DNA]</scope>
    <source>
        <strain evidence="1 2">SBC82</strain>
    </source>
</reference>
<dbReference type="KEGG" id="abas:ACPOL_0608"/>
<evidence type="ECO:0000313" key="2">
    <source>
        <dbReference type="Proteomes" id="UP000253606"/>
    </source>
</evidence>
<dbReference type="AlphaFoldDB" id="A0A2Z5FT14"/>
<gene>
    <name evidence="1" type="ORF">ACPOL_0608</name>
</gene>
<keyword evidence="2" id="KW-1185">Reference proteome</keyword>
<dbReference type="EMBL" id="CP030840">
    <property type="protein sequence ID" value="AXC09979.1"/>
    <property type="molecule type" value="Genomic_DNA"/>
</dbReference>
<name>A0A2Z5FT14_9BACT</name>
<proteinExistence type="predicted"/>
<protein>
    <submittedName>
        <fullName evidence="1">Uncharacterized protein</fullName>
    </submittedName>
</protein>
<sequence length="41" mass="4642">MKRIVEDKTNSEIRFDITLMSSPKLARLQSQQSGNLPVRGP</sequence>